<evidence type="ECO:0000313" key="1">
    <source>
        <dbReference type="EMBL" id="SSX29121.1"/>
    </source>
</evidence>
<dbReference type="VEuPathDB" id="VectorBase:CSON000862"/>
<organism evidence="1">
    <name type="scientific">Culicoides sonorensis</name>
    <name type="common">Biting midge</name>
    <dbReference type="NCBI Taxonomy" id="179676"/>
    <lineage>
        <taxon>Eukaryota</taxon>
        <taxon>Metazoa</taxon>
        <taxon>Ecdysozoa</taxon>
        <taxon>Arthropoda</taxon>
        <taxon>Hexapoda</taxon>
        <taxon>Insecta</taxon>
        <taxon>Pterygota</taxon>
        <taxon>Neoptera</taxon>
        <taxon>Endopterygota</taxon>
        <taxon>Diptera</taxon>
        <taxon>Nematocera</taxon>
        <taxon>Chironomoidea</taxon>
        <taxon>Ceratopogonidae</taxon>
        <taxon>Ceratopogoninae</taxon>
        <taxon>Culicoides</taxon>
        <taxon>Monoculicoides</taxon>
    </lineage>
</organism>
<protein>
    <submittedName>
        <fullName evidence="1">CSON000862 protein</fullName>
    </submittedName>
</protein>
<dbReference type="Pfam" id="PF15684">
    <property type="entry name" value="AROS"/>
    <property type="match status" value="1"/>
</dbReference>
<accession>A0A336MI55</accession>
<gene>
    <name evidence="1" type="primary">CSON000862</name>
</gene>
<sequence length="104" mass="12215">MSAQLLKRSLQMVEENTGKDKVLKKKKEVNTSKAKVKYSESKKLEENLNKLMALSKPVMFLNARQGTRAKKLEQEERALKESEEKSVFTKEDFLRFERELFCDK</sequence>
<name>A0A336MI55_CULSO</name>
<reference evidence="1" key="1">
    <citation type="submission" date="2018-07" db="EMBL/GenBank/DDBJ databases">
        <authorList>
            <person name="Quirk P.G."/>
            <person name="Krulwich T.A."/>
        </authorList>
    </citation>
    <scope>NUCLEOTIDE SEQUENCE</scope>
</reference>
<dbReference type="InterPro" id="IPR023262">
    <property type="entry name" value="AROS"/>
</dbReference>
<proteinExistence type="predicted"/>
<dbReference type="EMBL" id="UFQT01001140">
    <property type="protein sequence ID" value="SSX29121.1"/>
    <property type="molecule type" value="Genomic_DNA"/>
</dbReference>
<dbReference type="AlphaFoldDB" id="A0A336MI55"/>